<feature type="domain" description="HTH cro/C1-type" evidence="6">
    <location>
        <begin position="32"/>
        <end position="75"/>
    </location>
</feature>
<feature type="DNA-binding region" description="H-T-H motif" evidence="5">
    <location>
        <begin position="128"/>
        <end position="147"/>
    </location>
</feature>
<evidence type="ECO:0000313" key="9">
    <source>
        <dbReference type="Proteomes" id="UP000316612"/>
    </source>
</evidence>
<dbReference type="InterPro" id="IPR039538">
    <property type="entry name" value="BetI_C"/>
</dbReference>
<dbReference type="PANTHER" id="PTHR30055">
    <property type="entry name" value="HTH-TYPE TRANSCRIPTIONAL REGULATOR RUTR"/>
    <property type="match status" value="1"/>
</dbReference>
<dbReference type="Gene3D" id="1.10.260.40">
    <property type="entry name" value="lambda repressor-like DNA-binding domains"/>
    <property type="match status" value="1"/>
</dbReference>
<dbReference type="SUPFAM" id="SSF46689">
    <property type="entry name" value="Homeodomain-like"/>
    <property type="match status" value="1"/>
</dbReference>
<dbReference type="GO" id="GO:0000976">
    <property type="term" value="F:transcription cis-regulatory region binding"/>
    <property type="evidence" value="ECO:0007669"/>
    <property type="project" value="TreeGrafter"/>
</dbReference>
<dbReference type="EMBL" id="BJNY01000007">
    <property type="protein sequence ID" value="GED05876.1"/>
    <property type="molecule type" value="Genomic_DNA"/>
</dbReference>
<dbReference type="Gene3D" id="1.10.357.10">
    <property type="entry name" value="Tetracycline Repressor, domain 2"/>
    <property type="match status" value="1"/>
</dbReference>
<dbReference type="InterPro" id="IPR010982">
    <property type="entry name" value="Lambda_DNA-bd_dom_sf"/>
</dbReference>
<sequence>MPSVLAMSQTQSIEADIAARSRLAIMSSGLVQREISRLTGIEESKLSKSLRGNRKFTTLEIIQLATVTGVTASWLMTGSDSGPSSSAAPDEDLLPSRLEGNDRHAMRRRTLVESAWWLFAEHGFDSVRISDIARRCSLSTPTVHYYFASKQELFAEVLRYSIKLAYDRQVAELEGMTHPVQRLKRLVELQLPQGELRVAEWSIWLQTWVKLAVGETGLSTHTPGYQRWGKTVRDTILAGQESGHIVKQDPEMLTTELTALIDGMGIKVMTGLLSATAMYEHICRYIDRNLTTKQGEGS</sequence>
<dbReference type="PANTHER" id="PTHR30055:SF238">
    <property type="entry name" value="MYCOFACTOCIN BIOSYNTHESIS TRANSCRIPTIONAL REGULATOR MFTR-RELATED"/>
    <property type="match status" value="1"/>
</dbReference>
<protein>
    <submittedName>
        <fullName evidence="8">TetR family transcriptional regulator</fullName>
    </submittedName>
</protein>
<dbReference type="CDD" id="cd00093">
    <property type="entry name" value="HTH_XRE"/>
    <property type="match status" value="1"/>
</dbReference>
<dbReference type="Pfam" id="PF00440">
    <property type="entry name" value="TetR_N"/>
    <property type="match status" value="1"/>
</dbReference>
<keyword evidence="9" id="KW-1185">Reference proteome</keyword>
<dbReference type="PROSITE" id="PS50977">
    <property type="entry name" value="HTH_TETR_2"/>
    <property type="match status" value="1"/>
</dbReference>
<dbReference type="InterPro" id="IPR001387">
    <property type="entry name" value="Cro/C1-type_HTH"/>
</dbReference>
<gene>
    <name evidence="8" type="ORF">AUR04nite_14080</name>
</gene>
<dbReference type="AlphaFoldDB" id="A0A4Y4DLR4"/>
<dbReference type="InterPro" id="IPR050109">
    <property type="entry name" value="HTH-type_TetR-like_transc_reg"/>
</dbReference>
<organism evidence="8 9">
    <name type="scientific">Glutamicibacter uratoxydans</name>
    <name type="common">Arthrobacter uratoxydans</name>
    <dbReference type="NCBI Taxonomy" id="43667"/>
    <lineage>
        <taxon>Bacteria</taxon>
        <taxon>Bacillati</taxon>
        <taxon>Actinomycetota</taxon>
        <taxon>Actinomycetes</taxon>
        <taxon>Micrococcales</taxon>
        <taxon>Micrococcaceae</taxon>
        <taxon>Glutamicibacter</taxon>
    </lineage>
</organism>
<dbReference type="PRINTS" id="PR00455">
    <property type="entry name" value="HTHTETR"/>
</dbReference>
<evidence type="ECO:0000256" key="3">
    <source>
        <dbReference type="ARBA" id="ARBA00023125"/>
    </source>
</evidence>
<proteinExistence type="predicted"/>
<keyword evidence="4" id="KW-0804">Transcription</keyword>
<evidence type="ECO:0000259" key="7">
    <source>
        <dbReference type="PROSITE" id="PS50977"/>
    </source>
</evidence>
<accession>A0A4Y4DLR4</accession>
<keyword evidence="1" id="KW-0678">Repressor</keyword>
<feature type="domain" description="HTH tetR-type" evidence="7">
    <location>
        <begin position="105"/>
        <end position="165"/>
    </location>
</feature>
<dbReference type="InterPro" id="IPR001647">
    <property type="entry name" value="HTH_TetR"/>
</dbReference>
<name>A0A4Y4DLR4_GLUUR</name>
<dbReference type="SUPFAM" id="SSF47413">
    <property type="entry name" value="lambda repressor-like DNA-binding domains"/>
    <property type="match status" value="1"/>
</dbReference>
<dbReference type="InterPro" id="IPR009057">
    <property type="entry name" value="Homeodomain-like_sf"/>
</dbReference>
<reference evidence="8 9" key="1">
    <citation type="submission" date="2019-06" db="EMBL/GenBank/DDBJ databases">
        <title>Whole genome shotgun sequence of Glutamicibacter uratoxydans NBRC 15515.</title>
        <authorList>
            <person name="Hosoyama A."/>
            <person name="Uohara A."/>
            <person name="Ohji S."/>
            <person name="Ichikawa N."/>
        </authorList>
    </citation>
    <scope>NUCLEOTIDE SEQUENCE [LARGE SCALE GENOMIC DNA]</scope>
    <source>
        <strain evidence="8 9">NBRC 15515</strain>
    </source>
</reference>
<comment type="caution">
    <text evidence="8">The sequence shown here is derived from an EMBL/GenBank/DDBJ whole genome shotgun (WGS) entry which is preliminary data.</text>
</comment>
<keyword evidence="2" id="KW-0805">Transcription regulation</keyword>
<evidence type="ECO:0000256" key="5">
    <source>
        <dbReference type="PROSITE-ProRule" id="PRU00335"/>
    </source>
</evidence>
<evidence type="ECO:0000259" key="6">
    <source>
        <dbReference type="PROSITE" id="PS50943"/>
    </source>
</evidence>
<dbReference type="GO" id="GO:0003700">
    <property type="term" value="F:DNA-binding transcription factor activity"/>
    <property type="evidence" value="ECO:0007669"/>
    <property type="project" value="TreeGrafter"/>
</dbReference>
<dbReference type="Pfam" id="PF13977">
    <property type="entry name" value="TetR_C_6"/>
    <property type="match status" value="1"/>
</dbReference>
<dbReference type="SUPFAM" id="SSF48498">
    <property type="entry name" value="Tetracyclin repressor-like, C-terminal domain"/>
    <property type="match status" value="1"/>
</dbReference>
<dbReference type="PROSITE" id="PS50943">
    <property type="entry name" value="HTH_CROC1"/>
    <property type="match status" value="1"/>
</dbReference>
<dbReference type="Proteomes" id="UP000316612">
    <property type="component" value="Unassembled WGS sequence"/>
</dbReference>
<evidence type="ECO:0000256" key="1">
    <source>
        <dbReference type="ARBA" id="ARBA00022491"/>
    </source>
</evidence>
<keyword evidence="3 5" id="KW-0238">DNA-binding</keyword>
<dbReference type="InterPro" id="IPR036271">
    <property type="entry name" value="Tet_transcr_reg_TetR-rel_C_sf"/>
</dbReference>
<evidence type="ECO:0000256" key="2">
    <source>
        <dbReference type="ARBA" id="ARBA00023015"/>
    </source>
</evidence>
<evidence type="ECO:0000256" key="4">
    <source>
        <dbReference type="ARBA" id="ARBA00023163"/>
    </source>
</evidence>
<evidence type="ECO:0000313" key="8">
    <source>
        <dbReference type="EMBL" id="GED05876.1"/>
    </source>
</evidence>